<reference evidence="5 6" key="1">
    <citation type="submission" date="2018-03" db="EMBL/GenBank/DDBJ databases">
        <title>Genomic Encyclopedia of Type Strains, Phase III (KMG-III): the genomes of soil and plant-associated and newly described type strains.</title>
        <authorList>
            <person name="Whitman W."/>
        </authorList>
    </citation>
    <scope>NUCLEOTIDE SEQUENCE [LARGE SCALE GENOMIC DNA]</scope>
    <source>
        <strain evidence="5 6">CGMCC 4.7104</strain>
    </source>
</reference>
<dbReference type="Gene3D" id="2.30.180.10">
    <property type="entry name" value="FAS1 domain"/>
    <property type="match status" value="1"/>
</dbReference>
<dbReference type="GO" id="GO:0050839">
    <property type="term" value="F:cell adhesion molecule binding"/>
    <property type="evidence" value="ECO:0007669"/>
    <property type="project" value="TreeGrafter"/>
</dbReference>
<dbReference type="GO" id="GO:0031012">
    <property type="term" value="C:extracellular matrix"/>
    <property type="evidence" value="ECO:0007669"/>
    <property type="project" value="TreeGrafter"/>
</dbReference>
<dbReference type="PROSITE" id="PS50213">
    <property type="entry name" value="FAS1"/>
    <property type="match status" value="1"/>
</dbReference>
<dbReference type="InterPro" id="IPR036378">
    <property type="entry name" value="FAS1_dom_sf"/>
</dbReference>
<proteinExistence type="predicted"/>
<sequence>MKRVLLAAALALTTATAGTTAASALTPEPEGSPVPGETATMPGETETPPEETSPEEGAPEETAPEETATDEPAPDETTTGESTPGATASPSGPGCAPLEEGLTGSADQPVATALTKVTDLSMLSEAIKQAGLEEKLNSAQDITVFAPDNAAFEAIPKDARDKIMADKSILTKALSYHVVEGKLGPADLKDGAKLKTLEGGELTVKGTGDDLTVNDAKIVCGNVPTSNATVYIVDKVLMPQ</sequence>
<evidence type="ECO:0000259" key="4">
    <source>
        <dbReference type="PROSITE" id="PS50213"/>
    </source>
</evidence>
<feature type="compositionally biased region" description="Low complexity" evidence="2">
    <location>
        <begin position="35"/>
        <end position="46"/>
    </location>
</feature>
<dbReference type="PANTHER" id="PTHR10900">
    <property type="entry name" value="PERIOSTIN-RELATED"/>
    <property type="match status" value="1"/>
</dbReference>
<dbReference type="AlphaFoldDB" id="A0A2T0N234"/>
<feature type="chain" id="PRO_5039136516" evidence="3">
    <location>
        <begin position="18"/>
        <end position="240"/>
    </location>
</feature>
<gene>
    <name evidence="5" type="ORF">B0I32_106184</name>
</gene>
<dbReference type="SUPFAM" id="SSF82153">
    <property type="entry name" value="FAS1 domain"/>
    <property type="match status" value="1"/>
</dbReference>
<dbReference type="PANTHER" id="PTHR10900:SF77">
    <property type="entry name" value="FI19380P1"/>
    <property type="match status" value="1"/>
</dbReference>
<dbReference type="InterPro" id="IPR000782">
    <property type="entry name" value="FAS1_domain"/>
</dbReference>
<comment type="caution">
    <text evidence="5">The sequence shown here is derived from an EMBL/GenBank/DDBJ whole genome shotgun (WGS) entry which is preliminary data.</text>
</comment>
<dbReference type="GO" id="GO:0007155">
    <property type="term" value="P:cell adhesion"/>
    <property type="evidence" value="ECO:0007669"/>
    <property type="project" value="TreeGrafter"/>
</dbReference>
<evidence type="ECO:0000313" key="6">
    <source>
        <dbReference type="Proteomes" id="UP000238312"/>
    </source>
</evidence>
<dbReference type="FunFam" id="2.30.180.10:FF:000019">
    <property type="entry name" value="Cell surface lipoprotein"/>
    <property type="match status" value="1"/>
</dbReference>
<feature type="region of interest" description="Disordered" evidence="2">
    <location>
        <begin position="15"/>
        <end position="106"/>
    </location>
</feature>
<dbReference type="RefSeq" id="WP_245955853.1">
    <property type="nucleotide sequence ID" value="NZ_JBFAIB010000028.1"/>
</dbReference>
<keyword evidence="6" id="KW-1185">Reference proteome</keyword>
<protein>
    <submittedName>
        <fullName evidence="5">Putative surface protein with fasciclin (FAS1) repeats</fullName>
    </submittedName>
</protein>
<feature type="signal peptide" evidence="3">
    <location>
        <begin position="1"/>
        <end position="17"/>
    </location>
</feature>
<dbReference type="Pfam" id="PF02469">
    <property type="entry name" value="Fasciclin"/>
    <property type="match status" value="1"/>
</dbReference>
<accession>A0A2T0N234</accession>
<dbReference type="GO" id="GO:0005615">
    <property type="term" value="C:extracellular space"/>
    <property type="evidence" value="ECO:0007669"/>
    <property type="project" value="TreeGrafter"/>
</dbReference>
<name>A0A2T0N234_9ACTN</name>
<evidence type="ECO:0000313" key="5">
    <source>
        <dbReference type="EMBL" id="PRX66048.1"/>
    </source>
</evidence>
<feature type="compositionally biased region" description="Acidic residues" evidence="2">
    <location>
        <begin position="47"/>
        <end position="74"/>
    </location>
</feature>
<keyword evidence="1 3" id="KW-0732">Signal</keyword>
<dbReference type="GO" id="GO:0030198">
    <property type="term" value="P:extracellular matrix organization"/>
    <property type="evidence" value="ECO:0007669"/>
    <property type="project" value="TreeGrafter"/>
</dbReference>
<dbReference type="EMBL" id="PVNG01000006">
    <property type="protein sequence ID" value="PRX66048.1"/>
    <property type="molecule type" value="Genomic_DNA"/>
</dbReference>
<evidence type="ECO:0000256" key="2">
    <source>
        <dbReference type="SAM" id="MobiDB-lite"/>
    </source>
</evidence>
<dbReference type="SMART" id="SM00554">
    <property type="entry name" value="FAS1"/>
    <property type="match status" value="1"/>
</dbReference>
<evidence type="ECO:0000256" key="3">
    <source>
        <dbReference type="SAM" id="SignalP"/>
    </source>
</evidence>
<evidence type="ECO:0000256" key="1">
    <source>
        <dbReference type="ARBA" id="ARBA00022729"/>
    </source>
</evidence>
<organism evidence="5 6">
    <name type="scientific">Nonomuraea fuscirosea</name>
    <dbReference type="NCBI Taxonomy" id="1291556"/>
    <lineage>
        <taxon>Bacteria</taxon>
        <taxon>Bacillati</taxon>
        <taxon>Actinomycetota</taxon>
        <taxon>Actinomycetes</taxon>
        <taxon>Streptosporangiales</taxon>
        <taxon>Streptosporangiaceae</taxon>
        <taxon>Nonomuraea</taxon>
    </lineage>
</organism>
<feature type="domain" description="FAS1" evidence="4">
    <location>
        <begin position="107"/>
        <end position="237"/>
    </location>
</feature>
<feature type="compositionally biased region" description="Low complexity" evidence="2">
    <location>
        <begin position="15"/>
        <end position="26"/>
    </location>
</feature>
<dbReference type="InterPro" id="IPR050904">
    <property type="entry name" value="Adhesion/Biosynth-related"/>
</dbReference>
<dbReference type="Proteomes" id="UP000238312">
    <property type="component" value="Unassembled WGS sequence"/>
</dbReference>